<dbReference type="PANTHER" id="PTHR43442">
    <property type="entry name" value="GLUCONOKINASE-RELATED"/>
    <property type="match status" value="1"/>
</dbReference>
<evidence type="ECO:0000256" key="3">
    <source>
        <dbReference type="ARBA" id="ARBA00012054"/>
    </source>
</evidence>
<evidence type="ECO:0000256" key="5">
    <source>
        <dbReference type="ARBA" id="ARBA00022741"/>
    </source>
</evidence>
<dbReference type="EC" id="2.7.1.12" evidence="3 9"/>
<dbReference type="PANTHER" id="PTHR43442:SF3">
    <property type="entry name" value="GLUCONOKINASE-RELATED"/>
    <property type="match status" value="1"/>
</dbReference>
<evidence type="ECO:0000256" key="6">
    <source>
        <dbReference type="ARBA" id="ARBA00022777"/>
    </source>
</evidence>
<dbReference type="Proteomes" id="UP000216101">
    <property type="component" value="Unassembled WGS sequence"/>
</dbReference>
<accession>A0A266QAJ3</accession>
<dbReference type="Pfam" id="PF13671">
    <property type="entry name" value="AAA_33"/>
    <property type="match status" value="1"/>
</dbReference>
<comment type="caution">
    <text evidence="10">The sequence shown here is derived from an EMBL/GenBank/DDBJ whole genome shotgun (WGS) entry which is preliminary data.</text>
</comment>
<reference evidence="11" key="1">
    <citation type="submission" date="2017-05" db="EMBL/GenBank/DDBJ databases">
        <authorList>
            <person name="Barney B.M."/>
        </authorList>
    </citation>
    <scope>NUCLEOTIDE SEQUENCE [LARGE SCALE GENOMIC DNA]</scope>
    <source>
        <strain evidence="11">PSBB022</strain>
    </source>
</reference>
<evidence type="ECO:0000256" key="2">
    <source>
        <dbReference type="ARBA" id="ARBA00008420"/>
    </source>
</evidence>
<comment type="pathway">
    <text evidence="1">Carbohydrate acid metabolism.</text>
</comment>
<organism evidence="10 11">
    <name type="scientific">Cellvibrio mixtus</name>
    <dbReference type="NCBI Taxonomy" id="39650"/>
    <lineage>
        <taxon>Bacteria</taxon>
        <taxon>Pseudomonadati</taxon>
        <taxon>Pseudomonadota</taxon>
        <taxon>Gammaproteobacteria</taxon>
        <taxon>Cellvibrionales</taxon>
        <taxon>Cellvibrionaceae</taxon>
        <taxon>Cellvibrio</taxon>
    </lineage>
</organism>
<dbReference type="Gene3D" id="3.40.50.300">
    <property type="entry name" value="P-loop containing nucleotide triphosphate hydrolases"/>
    <property type="match status" value="1"/>
</dbReference>
<keyword evidence="7 9" id="KW-0067">ATP-binding</keyword>
<evidence type="ECO:0000256" key="9">
    <source>
        <dbReference type="RuleBase" id="RU363066"/>
    </source>
</evidence>
<dbReference type="InterPro" id="IPR006001">
    <property type="entry name" value="Therm_gnt_kin"/>
</dbReference>
<proteinExistence type="inferred from homology"/>
<keyword evidence="4 9" id="KW-0808">Transferase</keyword>
<dbReference type="RefSeq" id="WP_094984421.1">
    <property type="nucleotide sequence ID" value="NZ_NHNI01000001.1"/>
</dbReference>
<protein>
    <recommendedName>
        <fullName evidence="3 9">Gluconokinase</fullName>
        <ecNumber evidence="3 9">2.7.1.12</ecNumber>
    </recommendedName>
</protein>
<dbReference type="GO" id="GO:0005524">
    <property type="term" value="F:ATP binding"/>
    <property type="evidence" value="ECO:0007669"/>
    <property type="project" value="UniProtKB-KW"/>
</dbReference>
<dbReference type="GO" id="GO:0046316">
    <property type="term" value="F:gluconokinase activity"/>
    <property type="evidence" value="ECO:0007669"/>
    <property type="project" value="UniProtKB-EC"/>
</dbReference>
<dbReference type="InterPro" id="IPR027417">
    <property type="entry name" value="P-loop_NTPase"/>
</dbReference>
<keyword evidence="5 9" id="KW-0547">Nucleotide-binding</keyword>
<keyword evidence="6 9" id="KW-0418">Kinase</keyword>
<evidence type="ECO:0000256" key="4">
    <source>
        <dbReference type="ARBA" id="ARBA00022679"/>
    </source>
</evidence>
<comment type="similarity">
    <text evidence="2 9">Belongs to the gluconokinase GntK/GntV family.</text>
</comment>
<comment type="catalytic activity">
    <reaction evidence="8 9">
        <text>D-gluconate + ATP = 6-phospho-D-gluconate + ADP + H(+)</text>
        <dbReference type="Rhea" id="RHEA:19433"/>
        <dbReference type="ChEBI" id="CHEBI:15378"/>
        <dbReference type="ChEBI" id="CHEBI:18391"/>
        <dbReference type="ChEBI" id="CHEBI:30616"/>
        <dbReference type="ChEBI" id="CHEBI:58759"/>
        <dbReference type="ChEBI" id="CHEBI:456216"/>
        <dbReference type="EC" id="2.7.1.12"/>
    </reaction>
</comment>
<dbReference type="AlphaFoldDB" id="A0A266QAJ3"/>
<dbReference type="NCBIfam" id="TIGR01313">
    <property type="entry name" value="therm_gnt_kin"/>
    <property type="match status" value="1"/>
</dbReference>
<dbReference type="EMBL" id="NHNI01000001">
    <property type="protein sequence ID" value="OZY86888.1"/>
    <property type="molecule type" value="Genomic_DNA"/>
</dbReference>
<sequence length="191" mass="21272">MQPHNHPQPSNPDANTCLIIVMGVSGSGKSTLAQALANHYGFDYLDGDDFHSQEARDRMAQGLPLDDAMRLPWVMRMRDYFSAPANAGKHATLAFSGLKRAHRNELRNAGRRTLFLFLYSDIATIQHRVDNRAGHFMAPSLVTSQFDSLERPTQEADVVDIDVCAPFNQVLQEAIAVIDQHLLTAPQTQDM</sequence>
<dbReference type="SUPFAM" id="SSF52540">
    <property type="entry name" value="P-loop containing nucleoside triphosphate hydrolases"/>
    <property type="match status" value="1"/>
</dbReference>
<evidence type="ECO:0000256" key="7">
    <source>
        <dbReference type="ARBA" id="ARBA00022840"/>
    </source>
</evidence>
<name>A0A266QAJ3_9GAMM</name>
<dbReference type="CDD" id="cd02021">
    <property type="entry name" value="GntK"/>
    <property type="match status" value="1"/>
</dbReference>
<evidence type="ECO:0000313" key="10">
    <source>
        <dbReference type="EMBL" id="OZY86888.1"/>
    </source>
</evidence>
<dbReference type="GO" id="GO:0005975">
    <property type="term" value="P:carbohydrate metabolic process"/>
    <property type="evidence" value="ECO:0007669"/>
    <property type="project" value="InterPro"/>
</dbReference>
<evidence type="ECO:0000313" key="11">
    <source>
        <dbReference type="Proteomes" id="UP000216101"/>
    </source>
</evidence>
<keyword evidence="11" id="KW-1185">Reference proteome</keyword>
<evidence type="ECO:0000256" key="1">
    <source>
        <dbReference type="ARBA" id="ARBA00004761"/>
    </source>
</evidence>
<dbReference type="GO" id="GO:0005737">
    <property type="term" value="C:cytoplasm"/>
    <property type="evidence" value="ECO:0007669"/>
    <property type="project" value="TreeGrafter"/>
</dbReference>
<gene>
    <name evidence="10" type="ORF">CBP51_07810</name>
</gene>
<evidence type="ECO:0000256" key="8">
    <source>
        <dbReference type="ARBA" id="ARBA00048090"/>
    </source>
</evidence>